<gene>
    <name evidence="1" type="ORF">EJK54_0838</name>
</gene>
<dbReference type="EMBL" id="RYER01000018">
    <property type="protein sequence ID" value="RUO16016.1"/>
    <property type="molecule type" value="Genomic_DNA"/>
</dbReference>
<evidence type="ECO:0000313" key="1">
    <source>
        <dbReference type="EMBL" id="RUO16016.1"/>
    </source>
</evidence>
<name>A0ABY0BK45_MORCA</name>
<dbReference type="Proteomes" id="UP000268436">
    <property type="component" value="Unassembled WGS sequence"/>
</dbReference>
<keyword evidence="2" id="KW-1185">Reference proteome</keyword>
<accession>A0ABY0BK45</accession>
<proteinExistence type="predicted"/>
<comment type="caution">
    <text evidence="1">The sequence shown here is derived from an EMBL/GenBank/DDBJ whole genome shotgun (WGS) entry which is preliminary data.</text>
</comment>
<organism evidence="1 2">
    <name type="scientific">Moraxella catarrhalis</name>
    <name type="common">Branhamella catarrhalis</name>
    <dbReference type="NCBI Taxonomy" id="480"/>
    <lineage>
        <taxon>Bacteria</taxon>
        <taxon>Pseudomonadati</taxon>
        <taxon>Pseudomonadota</taxon>
        <taxon>Gammaproteobacteria</taxon>
        <taxon>Moraxellales</taxon>
        <taxon>Moraxellaceae</taxon>
        <taxon>Moraxella</taxon>
    </lineage>
</organism>
<sequence>MIKIKNPMKIGNKTYRPNVVIVSADTKNSVAIADIPSTFMIIYPHIIAIFIPTTNHQVRISTIFL</sequence>
<evidence type="ECO:0000313" key="2">
    <source>
        <dbReference type="Proteomes" id="UP000268436"/>
    </source>
</evidence>
<protein>
    <submittedName>
        <fullName evidence="1">Uncharacterized protein</fullName>
    </submittedName>
</protein>
<reference evidence="1 2" key="1">
    <citation type="submission" date="2018-12" db="EMBL/GenBank/DDBJ databases">
        <title>Persistence of Moraxella catarrhalis in Chronic Obstructive Pulmonary Disease and Regulation of the Hag/MID Adhesin.</title>
        <authorList>
            <person name="Murphy T."/>
            <person name="Zhao X."/>
            <person name="Vyas G."/>
            <person name="Aluvathingal J."/>
            <person name="Nadendla S."/>
            <person name="Tallon L."/>
            <person name="Tettelin H."/>
        </authorList>
    </citation>
    <scope>NUCLEOTIDE SEQUENCE [LARGE SCALE GENOMIC DNA]</scope>
    <source>
        <strain evidence="1 2">173P27B1</strain>
    </source>
</reference>